<name>A0A1C6SHQ6_9ACTN</name>
<protein>
    <submittedName>
        <fullName evidence="2">Predicted phosphoesterase</fullName>
    </submittedName>
</protein>
<reference evidence="3" key="1">
    <citation type="submission" date="2016-06" db="EMBL/GenBank/DDBJ databases">
        <authorList>
            <person name="Varghese N."/>
            <person name="Submissions Spin"/>
        </authorList>
    </citation>
    <scope>NUCLEOTIDE SEQUENCE [LARGE SCALE GENOMIC DNA]</scope>
    <source>
        <strain evidence="3">DSM 43817</strain>
    </source>
</reference>
<dbReference type="RefSeq" id="WP_091644022.1">
    <property type="nucleotide sequence ID" value="NZ_FMHW01000002.1"/>
</dbReference>
<dbReference type="SUPFAM" id="SSF56300">
    <property type="entry name" value="Metallo-dependent phosphatases"/>
    <property type="match status" value="1"/>
</dbReference>
<gene>
    <name evidence="2" type="ORF">GA0074692_2640</name>
</gene>
<proteinExistence type="predicted"/>
<feature type="domain" description="Calcineurin-like phosphoesterase" evidence="1">
    <location>
        <begin position="47"/>
        <end position="241"/>
    </location>
</feature>
<dbReference type="OrthoDB" id="2729229at2"/>
<evidence type="ECO:0000259" key="1">
    <source>
        <dbReference type="Pfam" id="PF00149"/>
    </source>
</evidence>
<dbReference type="AlphaFoldDB" id="A0A1C6SHQ6"/>
<dbReference type="Gene3D" id="3.60.21.10">
    <property type="match status" value="1"/>
</dbReference>
<dbReference type="GO" id="GO:0016787">
    <property type="term" value="F:hydrolase activity"/>
    <property type="evidence" value="ECO:0007669"/>
    <property type="project" value="InterPro"/>
</dbReference>
<dbReference type="InterPro" id="IPR029052">
    <property type="entry name" value="Metallo-depent_PP-like"/>
</dbReference>
<keyword evidence="3" id="KW-1185">Reference proteome</keyword>
<dbReference type="InterPro" id="IPR004843">
    <property type="entry name" value="Calcineurin-like_PHP"/>
</dbReference>
<evidence type="ECO:0000313" key="3">
    <source>
        <dbReference type="Proteomes" id="UP000198959"/>
    </source>
</evidence>
<sequence>MRPRDGWLQPVTSVTYRRARTGGGSQSVHLPVDRITVDRLPAGCRAVLVAGDLQGIASPPSGGDPVLLGVALADHLTVWAEAGLLPPPSEVGVLLAGDLYSAPDADRRGASGDVTDVWLAFAVAECAFVVGVAGNHDEVDAAEVAAMRPGIRLLDGDRFAAGGVLFGGVGGVTGAPDRPGRRGERDFLAEIAKLTGTPPVDVLVLHEGPSGDEPEQLGNTAVRRLLERRPPALTVCGHVHWDHPVSRLGAGRTVNVDGRVLLLVEDS</sequence>
<accession>A0A1C6SHQ6</accession>
<dbReference type="Pfam" id="PF00149">
    <property type="entry name" value="Metallophos"/>
    <property type="match status" value="1"/>
</dbReference>
<organism evidence="2 3">
    <name type="scientific">Micromonospora pallida</name>
    <dbReference type="NCBI Taxonomy" id="145854"/>
    <lineage>
        <taxon>Bacteria</taxon>
        <taxon>Bacillati</taxon>
        <taxon>Actinomycetota</taxon>
        <taxon>Actinomycetes</taxon>
        <taxon>Micromonosporales</taxon>
        <taxon>Micromonosporaceae</taxon>
        <taxon>Micromonospora</taxon>
    </lineage>
</organism>
<dbReference type="Proteomes" id="UP000198959">
    <property type="component" value="Unassembled WGS sequence"/>
</dbReference>
<evidence type="ECO:0000313" key="2">
    <source>
        <dbReference type="EMBL" id="SCL28973.1"/>
    </source>
</evidence>
<dbReference type="EMBL" id="FMHW01000002">
    <property type="protein sequence ID" value="SCL28973.1"/>
    <property type="molecule type" value="Genomic_DNA"/>
</dbReference>
<dbReference type="STRING" id="145854.GA0074692_2640"/>